<dbReference type="PANTHER" id="PTHR44169">
    <property type="entry name" value="NADPH-DEPENDENT 1-ACYLDIHYDROXYACETONE PHOSPHATE REDUCTASE"/>
    <property type="match status" value="1"/>
</dbReference>
<dbReference type="SUPFAM" id="SSF51735">
    <property type="entry name" value="NAD(P)-binding Rossmann-fold domains"/>
    <property type="match status" value="1"/>
</dbReference>
<dbReference type="GO" id="GO:0016491">
    <property type="term" value="F:oxidoreductase activity"/>
    <property type="evidence" value="ECO:0007669"/>
    <property type="project" value="UniProtKB-KW"/>
</dbReference>
<comment type="similarity">
    <text evidence="1 3">Belongs to the short-chain dehydrogenases/reductases (SDR) family.</text>
</comment>
<keyword evidence="5" id="KW-1185">Reference proteome</keyword>
<sequence length="272" mass="30085">MKVAIVTGASSGIGFDTAKMLAKKDYRVYALARNTKKMQGLLAYNVKIMKLDITDYNAIKEVINHILNKEGHINILINNAGYGSYGAIEDVSIEEAKRQFEVNLFGLSEITRAVIPSMREQKAGKIVNISSIGGRIPNYLGTWYHASKHALEGYSESLRLELSEFGIDVIVIRPGGIKTAWSSITAQNLKSSAKGGIYEEKALTLANSMIKLNSLNLFYPPSAVAKVITNSIERRFVKPQYIVGFLAKTSIFLHALLPVKLYNFIIKKPVSK</sequence>
<dbReference type="AlphaFoldDB" id="A0A9X4QYS3"/>
<evidence type="ECO:0000313" key="5">
    <source>
        <dbReference type="Proteomes" id="UP001152422"/>
    </source>
</evidence>
<reference evidence="4" key="1">
    <citation type="submission" date="2022-05" db="EMBL/GenBank/DDBJ databases">
        <title>Comparative genomics of Staphylococcus equorum isolates.</title>
        <authorList>
            <person name="Luelf R.H."/>
        </authorList>
    </citation>
    <scope>NUCLEOTIDE SEQUENCE</scope>
    <source>
        <strain evidence="4">TMW 2.2497</strain>
    </source>
</reference>
<dbReference type="PRINTS" id="PR00081">
    <property type="entry name" value="GDHRDH"/>
</dbReference>
<gene>
    <name evidence="4" type="ORF">M4L89_06915</name>
</gene>
<dbReference type="EMBL" id="JAMBQA010000003">
    <property type="protein sequence ID" value="MDG0845954.1"/>
    <property type="molecule type" value="Genomic_DNA"/>
</dbReference>
<proteinExistence type="inferred from homology"/>
<keyword evidence="2" id="KW-0560">Oxidoreductase</keyword>
<evidence type="ECO:0000256" key="2">
    <source>
        <dbReference type="ARBA" id="ARBA00023002"/>
    </source>
</evidence>
<dbReference type="InterPro" id="IPR036291">
    <property type="entry name" value="NAD(P)-bd_dom_sf"/>
</dbReference>
<dbReference type="PANTHER" id="PTHR44169:SF6">
    <property type="entry name" value="NADPH-DEPENDENT 1-ACYLDIHYDROXYACETONE PHOSPHATE REDUCTASE"/>
    <property type="match status" value="1"/>
</dbReference>
<dbReference type="NCBIfam" id="NF004826">
    <property type="entry name" value="PRK06182.1"/>
    <property type="match status" value="1"/>
</dbReference>
<name>A0A9X4QYS3_9STAP</name>
<evidence type="ECO:0000256" key="1">
    <source>
        <dbReference type="ARBA" id="ARBA00006484"/>
    </source>
</evidence>
<dbReference type="CDD" id="cd05374">
    <property type="entry name" value="17beta-HSD-like_SDR_c"/>
    <property type="match status" value="1"/>
</dbReference>
<evidence type="ECO:0000313" key="4">
    <source>
        <dbReference type="EMBL" id="MDG0845954.1"/>
    </source>
</evidence>
<accession>A0A9X4QYS3</accession>
<evidence type="ECO:0000256" key="3">
    <source>
        <dbReference type="RuleBase" id="RU000363"/>
    </source>
</evidence>
<dbReference type="Gene3D" id="3.40.50.720">
    <property type="entry name" value="NAD(P)-binding Rossmann-like Domain"/>
    <property type="match status" value="1"/>
</dbReference>
<dbReference type="InterPro" id="IPR002347">
    <property type="entry name" value="SDR_fam"/>
</dbReference>
<comment type="caution">
    <text evidence="4">The sequence shown here is derived from an EMBL/GenBank/DDBJ whole genome shotgun (WGS) entry which is preliminary data.</text>
</comment>
<dbReference type="PRINTS" id="PR00080">
    <property type="entry name" value="SDRFAMILY"/>
</dbReference>
<dbReference type="RefSeq" id="WP_277583116.1">
    <property type="nucleotide sequence ID" value="NZ_JAMBPY010000003.1"/>
</dbReference>
<dbReference type="Proteomes" id="UP001152422">
    <property type="component" value="Unassembled WGS sequence"/>
</dbReference>
<organism evidence="4 5">
    <name type="scientific">Staphylococcus equorum</name>
    <dbReference type="NCBI Taxonomy" id="246432"/>
    <lineage>
        <taxon>Bacteria</taxon>
        <taxon>Bacillati</taxon>
        <taxon>Bacillota</taxon>
        <taxon>Bacilli</taxon>
        <taxon>Bacillales</taxon>
        <taxon>Staphylococcaceae</taxon>
        <taxon>Staphylococcus</taxon>
    </lineage>
</organism>
<dbReference type="Pfam" id="PF00106">
    <property type="entry name" value="adh_short"/>
    <property type="match status" value="1"/>
</dbReference>
<protein>
    <submittedName>
        <fullName evidence="4">Oxidoreductase</fullName>
    </submittedName>
</protein>